<dbReference type="NCBIfam" id="TIGR02521">
    <property type="entry name" value="type_IV_pilW"/>
    <property type="match status" value="1"/>
</dbReference>
<dbReference type="CDD" id="cd00118">
    <property type="entry name" value="LysM"/>
    <property type="match status" value="1"/>
</dbReference>
<dbReference type="Proteomes" id="UP000614272">
    <property type="component" value="Unassembled WGS sequence"/>
</dbReference>
<dbReference type="Gene3D" id="3.10.350.10">
    <property type="entry name" value="LysM domain"/>
    <property type="match status" value="1"/>
</dbReference>
<feature type="compositionally biased region" description="Basic and acidic residues" evidence="4">
    <location>
        <begin position="250"/>
        <end position="259"/>
    </location>
</feature>
<dbReference type="Pfam" id="PF13174">
    <property type="entry name" value="TPR_6"/>
    <property type="match status" value="1"/>
</dbReference>
<dbReference type="Pfam" id="PF01476">
    <property type="entry name" value="LysM"/>
    <property type="match status" value="1"/>
</dbReference>
<dbReference type="EMBL" id="BMGJ01000003">
    <property type="protein sequence ID" value="GGD58569.1"/>
    <property type="molecule type" value="Genomic_DNA"/>
</dbReference>
<dbReference type="Pfam" id="PF07719">
    <property type="entry name" value="TPR_2"/>
    <property type="match status" value="1"/>
</dbReference>
<keyword evidence="7" id="KW-1185">Reference proteome</keyword>
<organism evidence="6 7">
    <name type="scientific">Lacimicrobium alkaliphilum</name>
    <dbReference type="NCBI Taxonomy" id="1526571"/>
    <lineage>
        <taxon>Bacteria</taxon>
        <taxon>Pseudomonadati</taxon>
        <taxon>Pseudomonadota</taxon>
        <taxon>Gammaproteobacteria</taxon>
        <taxon>Alteromonadales</taxon>
        <taxon>Alteromonadaceae</taxon>
        <taxon>Lacimicrobium</taxon>
    </lineage>
</organism>
<dbReference type="InterPro" id="IPR013105">
    <property type="entry name" value="TPR_2"/>
</dbReference>
<name>A0ABQ1R8U0_9ALTE</name>
<dbReference type="InterPro" id="IPR011990">
    <property type="entry name" value="TPR-like_helical_dom_sf"/>
</dbReference>
<reference evidence="7" key="1">
    <citation type="journal article" date="2019" name="Int. J. Syst. Evol. Microbiol.">
        <title>The Global Catalogue of Microorganisms (GCM) 10K type strain sequencing project: providing services to taxonomists for standard genome sequencing and annotation.</title>
        <authorList>
            <consortium name="The Broad Institute Genomics Platform"/>
            <consortium name="The Broad Institute Genome Sequencing Center for Infectious Disease"/>
            <person name="Wu L."/>
            <person name="Ma J."/>
        </authorList>
    </citation>
    <scope>NUCLEOTIDE SEQUENCE [LARGE SCALE GENOMIC DNA]</scope>
    <source>
        <strain evidence="7">CGMCC 1.12923</strain>
    </source>
</reference>
<evidence type="ECO:0000256" key="1">
    <source>
        <dbReference type="ARBA" id="ARBA00022737"/>
    </source>
</evidence>
<dbReference type="SMART" id="SM00028">
    <property type="entry name" value="TPR"/>
    <property type="match status" value="4"/>
</dbReference>
<evidence type="ECO:0000256" key="4">
    <source>
        <dbReference type="SAM" id="MobiDB-lite"/>
    </source>
</evidence>
<gene>
    <name evidence="6" type="ORF">GCM10011357_12330</name>
</gene>
<dbReference type="PROSITE" id="PS50293">
    <property type="entry name" value="TPR_REGION"/>
    <property type="match status" value="1"/>
</dbReference>
<dbReference type="InterPro" id="IPR036779">
    <property type="entry name" value="LysM_dom_sf"/>
</dbReference>
<keyword evidence="1" id="KW-0677">Repeat</keyword>
<evidence type="ECO:0000256" key="3">
    <source>
        <dbReference type="PROSITE-ProRule" id="PRU00339"/>
    </source>
</evidence>
<feature type="region of interest" description="Disordered" evidence="4">
    <location>
        <begin position="231"/>
        <end position="265"/>
    </location>
</feature>
<dbReference type="PROSITE" id="PS51782">
    <property type="entry name" value="LYSM"/>
    <property type="match status" value="1"/>
</dbReference>
<evidence type="ECO:0000256" key="2">
    <source>
        <dbReference type="ARBA" id="ARBA00022803"/>
    </source>
</evidence>
<dbReference type="SMART" id="SM00257">
    <property type="entry name" value="LysM"/>
    <property type="match status" value="1"/>
</dbReference>
<evidence type="ECO:0000313" key="6">
    <source>
        <dbReference type="EMBL" id="GGD58569.1"/>
    </source>
</evidence>
<dbReference type="InterPro" id="IPR051012">
    <property type="entry name" value="CellSynth/LPSAsmb/PSIAsmb"/>
</dbReference>
<dbReference type="PROSITE" id="PS50005">
    <property type="entry name" value="TPR"/>
    <property type="match status" value="3"/>
</dbReference>
<dbReference type="InterPro" id="IPR019734">
    <property type="entry name" value="TPR_rpt"/>
</dbReference>
<dbReference type="InterPro" id="IPR018392">
    <property type="entry name" value="LysM"/>
</dbReference>
<dbReference type="SUPFAM" id="SSF54106">
    <property type="entry name" value="LysM domain"/>
    <property type="match status" value="1"/>
</dbReference>
<evidence type="ECO:0000259" key="5">
    <source>
        <dbReference type="PROSITE" id="PS51782"/>
    </source>
</evidence>
<dbReference type="PANTHER" id="PTHR45586">
    <property type="entry name" value="TPR REPEAT-CONTAINING PROTEIN PA4667"/>
    <property type="match status" value="1"/>
</dbReference>
<dbReference type="PANTHER" id="PTHR45586:SF1">
    <property type="entry name" value="LIPOPOLYSACCHARIDE ASSEMBLY PROTEIN B"/>
    <property type="match status" value="1"/>
</dbReference>
<feature type="repeat" description="TPR" evidence="3">
    <location>
        <begin position="118"/>
        <end position="151"/>
    </location>
</feature>
<proteinExistence type="predicted"/>
<evidence type="ECO:0000313" key="7">
    <source>
        <dbReference type="Proteomes" id="UP000614272"/>
    </source>
</evidence>
<comment type="caution">
    <text evidence="6">The sequence shown here is derived from an EMBL/GenBank/DDBJ whole genome shotgun (WGS) entry which is preliminary data.</text>
</comment>
<dbReference type="Pfam" id="PF13424">
    <property type="entry name" value="TPR_12"/>
    <property type="match status" value="1"/>
</dbReference>
<feature type="repeat" description="TPR" evidence="3">
    <location>
        <begin position="48"/>
        <end position="81"/>
    </location>
</feature>
<sequence length="314" mass="36189">MHDRMNNFDAAEAAKTRISLGLTYLKNGNFSQAKRNLDKALEFAPEMADVHFGLAYYYQRVEEFEQAEKSYRQAMQLDRNNADILNSYGAFLCQLGRYDQAQGYFMQAVNSQSYNRVAETYENMALCSRSQGQLDDAMDYLERALNHQPGRGQSMLLLAETLIEDQQWQRAKDVLRQYERQGRVTPRTLYMAYQAESGLQNLQGARGYATMLMQLYPEHQLTARVQQKMAVQERVKPAEPLPETAPEPEAASKPEDRQVVDSSDTAQYHEVQPGENLYRISLKYNIRMNKLIEWNNLTDAQDIKIGSRLRVSQP</sequence>
<accession>A0ABQ1R8U0</accession>
<dbReference type="SUPFAM" id="SSF48452">
    <property type="entry name" value="TPR-like"/>
    <property type="match status" value="1"/>
</dbReference>
<feature type="domain" description="LysM" evidence="5">
    <location>
        <begin position="267"/>
        <end position="311"/>
    </location>
</feature>
<protein>
    <recommendedName>
        <fullName evidence="5">LysM domain-containing protein</fullName>
    </recommendedName>
</protein>
<keyword evidence="2 3" id="KW-0802">TPR repeat</keyword>
<dbReference type="InterPro" id="IPR013360">
    <property type="entry name" value="Pilus_4_PilW"/>
</dbReference>
<feature type="repeat" description="TPR" evidence="3">
    <location>
        <begin position="14"/>
        <end position="47"/>
    </location>
</feature>
<dbReference type="Gene3D" id="1.25.40.10">
    <property type="entry name" value="Tetratricopeptide repeat domain"/>
    <property type="match status" value="1"/>
</dbReference>
<dbReference type="Pfam" id="PF13181">
    <property type="entry name" value="TPR_8"/>
    <property type="match status" value="1"/>
</dbReference>